<comment type="caution">
    <text evidence="11">The sequence shown here is derived from an EMBL/GenBank/DDBJ whole genome shotgun (WGS) entry which is preliminary data.</text>
</comment>
<dbReference type="SMART" id="SM00862">
    <property type="entry name" value="Trans_reg_C"/>
    <property type="match status" value="1"/>
</dbReference>
<dbReference type="InterPro" id="IPR036388">
    <property type="entry name" value="WH-like_DNA-bd_sf"/>
</dbReference>
<dbReference type="Gene3D" id="3.40.50.2300">
    <property type="match status" value="1"/>
</dbReference>
<dbReference type="InterPro" id="IPR016032">
    <property type="entry name" value="Sig_transdc_resp-reg_C-effctor"/>
</dbReference>
<evidence type="ECO:0000256" key="3">
    <source>
        <dbReference type="ARBA" id="ARBA00023012"/>
    </source>
</evidence>
<dbReference type="Gene3D" id="1.25.40.10">
    <property type="entry name" value="Tetratricopeptide repeat domain"/>
    <property type="match status" value="1"/>
</dbReference>
<comment type="similarity">
    <text evidence="2">Belongs to the AfsR/DnrI/RedD regulatory family.</text>
</comment>
<evidence type="ECO:0000259" key="10">
    <source>
        <dbReference type="PROSITE" id="PS51755"/>
    </source>
</evidence>
<keyword evidence="4" id="KW-0805">Transcription regulation</keyword>
<dbReference type="InterPro" id="IPR005158">
    <property type="entry name" value="BTAD"/>
</dbReference>
<name>A0ABW4W601_9BACI</name>
<feature type="domain" description="Response regulatory" evidence="9">
    <location>
        <begin position="2"/>
        <end position="116"/>
    </location>
</feature>
<dbReference type="PROSITE" id="PS51755">
    <property type="entry name" value="OMPR_PHOB"/>
    <property type="match status" value="1"/>
</dbReference>
<accession>A0ABW4W601</accession>
<organism evidence="11 12">
    <name type="scientific">Ornithinibacillus salinisoli</name>
    <dbReference type="NCBI Taxonomy" id="1848459"/>
    <lineage>
        <taxon>Bacteria</taxon>
        <taxon>Bacillati</taxon>
        <taxon>Bacillota</taxon>
        <taxon>Bacilli</taxon>
        <taxon>Bacillales</taxon>
        <taxon>Bacillaceae</taxon>
        <taxon>Ornithinibacillus</taxon>
    </lineage>
</organism>
<dbReference type="SUPFAM" id="SSF46894">
    <property type="entry name" value="C-terminal effector domain of the bipartite response regulators"/>
    <property type="match status" value="1"/>
</dbReference>
<keyword evidence="6" id="KW-0804">Transcription</keyword>
<dbReference type="PANTHER" id="PTHR35807">
    <property type="entry name" value="TRANSCRIPTIONAL REGULATOR REDD-RELATED"/>
    <property type="match status" value="1"/>
</dbReference>
<dbReference type="Gene3D" id="1.10.10.10">
    <property type="entry name" value="Winged helix-like DNA-binding domain superfamily/Winged helix DNA-binding domain"/>
    <property type="match status" value="1"/>
</dbReference>
<dbReference type="Proteomes" id="UP001597383">
    <property type="component" value="Unassembled WGS sequence"/>
</dbReference>
<evidence type="ECO:0000256" key="4">
    <source>
        <dbReference type="ARBA" id="ARBA00023015"/>
    </source>
</evidence>
<dbReference type="InterPro" id="IPR001867">
    <property type="entry name" value="OmpR/PhoB-type_DNA-bd"/>
</dbReference>
<protein>
    <submittedName>
        <fullName evidence="11">Response regulator</fullName>
    </submittedName>
</protein>
<dbReference type="InterPro" id="IPR051677">
    <property type="entry name" value="AfsR-DnrI-RedD_regulator"/>
</dbReference>
<dbReference type="Pfam" id="PF00486">
    <property type="entry name" value="Trans_reg_C"/>
    <property type="match status" value="1"/>
</dbReference>
<feature type="domain" description="OmpR/PhoB-type" evidence="10">
    <location>
        <begin position="122"/>
        <end position="226"/>
    </location>
</feature>
<dbReference type="Pfam" id="PF00072">
    <property type="entry name" value="Response_reg"/>
    <property type="match status" value="1"/>
</dbReference>
<dbReference type="PANTHER" id="PTHR35807:SF2">
    <property type="entry name" value="TRANSCRIPTIONAL ACTIVATOR DOMAIN"/>
    <property type="match status" value="1"/>
</dbReference>
<keyword evidence="7" id="KW-0597">Phosphoprotein</keyword>
<evidence type="ECO:0000313" key="12">
    <source>
        <dbReference type="Proteomes" id="UP001597383"/>
    </source>
</evidence>
<evidence type="ECO:0000256" key="7">
    <source>
        <dbReference type="PROSITE-ProRule" id="PRU00169"/>
    </source>
</evidence>
<evidence type="ECO:0000256" key="6">
    <source>
        <dbReference type="ARBA" id="ARBA00023163"/>
    </source>
</evidence>
<dbReference type="SUPFAM" id="SSF48452">
    <property type="entry name" value="TPR-like"/>
    <property type="match status" value="1"/>
</dbReference>
<comment type="subcellular location">
    <subcellularLocation>
        <location evidence="1">Cytoplasm</location>
    </subcellularLocation>
</comment>
<reference evidence="12" key="1">
    <citation type="journal article" date="2019" name="Int. J. Syst. Evol. Microbiol.">
        <title>The Global Catalogue of Microorganisms (GCM) 10K type strain sequencing project: providing services to taxonomists for standard genome sequencing and annotation.</title>
        <authorList>
            <consortium name="The Broad Institute Genomics Platform"/>
            <consortium name="The Broad Institute Genome Sequencing Center for Infectious Disease"/>
            <person name="Wu L."/>
            <person name="Ma J."/>
        </authorList>
    </citation>
    <scope>NUCLEOTIDE SEQUENCE [LARGE SCALE GENOMIC DNA]</scope>
    <source>
        <strain evidence="12">R28</strain>
    </source>
</reference>
<dbReference type="EMBL" id="JBHUHQ010000041">
    <property type="protein sequence ID" value="MFD2046656.1"/>
    <property type="molecule type" value="Genomic_DNA"/>
</dbReference>
<keyword evidence="5 8" id="KW-0238">DNA-binding</keyword>
<evidence type="ECO:0000256" key="2">
    <source>
        <dbReference type="ARBA" id="ARBA00005820"/>
    </source>
</evidence>
<evidence type="ECO:0000256" key="5">
    <source>
        <dbReference type="ARBA" id="ARBA00023125"/>
    </source>
</evidence>
<dbReference type="SMART" id="SM01043">
    <property type="entry name" value="BTAD"/>
    <property type="match status" value="1"/>
</dbReference>
<feature type="DNA-binding region" description="OmpR/PhoB-type" evidence="8">
    <location>
        <begin position="122"/>
        <end position="226"/>
    </location>
</feature>
<gene>
    <name evidence="11" type="ORF">ACFSJF_20530</name>
</gene>
<dbReference type="SUPFAM" id="SSF52172">
    <property type="entry name" value="CheY-like"/>
    <property type="match status" value="1"/>
</dbReference>
<keyword evidence="3" id="KW-0902">Two-component regulatory system</keyword>
<dbReference type="InterPro" id="IPR011006">
    <property type="entry name" value="CheY-like_superfamily"/>
</dbReference>
<evidence type="ECO:0000259" key="9">
    <source>
        <dbReference type="PROSITE" id="PS50110"/>
    </source>
</evidence>
<dbReference type="SMART" id="SM00448">
    <property type="entry name" value="REC"/>
    <property type="match status" value="1"/>
</dbReference>
<dbReference type="PROSITE" id="PS50110">
    <property type="entry name" value="RESPONSE_REGULATORY"/>
    <property type="match status" value="1"/>
</dbReference>
<dbReference type="InterPro" id="IPR001789">
    <property type="entry name" value="Sig_transdc_resp-reg_receiver"/>
</dbReference>
<sequence>MKAILIDDEPLSLNYLEHQLVSISDIQVIGKFTDPYEGKLAIENNNIDIVFLDIHLPQINGIELAEQLLEMDQSIRVVFVTAYDNYAIKAFEMNALDYVMKPISKKRLLNTIQRIKQKIDNSSTRKFSEKLKISMFDQLLLSNHQRQTISLHWRTTKVQQLFLYLLHNRGKVVGKFELVELLWPDLEPHKANAQLYTAIYHIRKTLADFDRHFHITNTSEGYLLTLRDVILDVEEFEQYIRSEQPITEQTIADYEHAVGLYKGKYLQGFDYIWAESERQRLQLLWIRTSLKLVYWYYTNHFYEKAMELGLEICRYNPLEEEAYFLVMKAYTKIGKNASVHLLYQQLQEILMEELNEKPNSTITNWYRDWEKEK</sequence>
<evidence type="ECO:0000313" key="11">
    <source>
        <dbReference type="EMBL" id="MFD2046656.1"/>
    </source>
</evidence>
<dbReference type="InterPro" id="IPR011990">
    <property type="entry name" value="TPR-like_helical_dom_sf"/>
</dbReference>
<dbReference type="RefSeq" id="WP_377558707.1">
    <property type="nucleotide sequence ID" value="NZ_JBHUHQ010000041.1"/>
</dbReference>
<dbReference type="Pfam" id="PF03704">
    <property type="entry name" value="BTAD"/>
    <property type="match status" value="1"/>
</dbReference>
<keyword evidence="12" id="KW-1185">Reference proteome</keyword>
<feature type="modified residue" description="4-aspartylphosphate" evidence="7">
    <location>
        <position position="53"/>
    </location>
</feature>
<evidence type="ECO:0000256" key="8">
    <source>
        <dbReference type="PROSITE-ProRule" id="PRU01091"/>
    </source>
</evidence>
<evidence type="ECO:0000256" key="1">
    <source>
        <dbReference type="ARBA" id="ARBA00004496"/>
    </source>
</evidence>
<proteinExistence type="inferred from homology"/>